<keyword evidence="1" id="KW-0472">Membrane</keyword>
<name>A0A512IPE4_9HYPH</name>
<accession>A0A512IPE4</accession>
<evidence type="ECO:0000259" key="2">
    <source>
        <dbReference type="Pfam" id="PF03779"/>
    </source>
</evidence>
<feature type="transmembrane region" description="Helical" evidence="1">
    <location>
        <begin position="90"/>
        <end position="111"/>
    </location>
</feature>
<feature type="transmembrane region" description="Helical" evidence="1">
    <location>
        <begin position="12"/>
        <end position="33"/>
    </location>
</feature>
<dbReference type="OrthoDB" id="166183at2"/>
<evidence type="ECO:0000256" key="1">
    <source>
        <dbReference type="SAM" id="Phobius"/>
    </source>
</evidence>
<dbReference type="Proteomes" id="UP000321258">
    <property type="component" value="Unassembled WGS sequence"/>
</dbReference>
<evidence type="ECO:0000313" key="3">
    <source>
        <dbReference type="EMBL" id="GEO99565.1"/>
    </source>
</evidence>
<keyword evidence="4" id="KW-1185">Reference proteome</keyword>
<dbReference type="Pfam" id="PF03779">
    <property type="entry name" value="SPW"/>
    <property type="match status" value="1"/>
</dbReference>
<evidence type="ECO:0000313" key="4">
    <source>
        <dbReference type="Proteomes" id="UP000321258"/>
    </source>
</evidence>
<dbReference type="InterPro" id="IPR005530">
    <property type="entry name" value="SPW"/>
</dbReference>
<feature type="domain" description="SPW repeat-containing integral membrane" evidence="2">
    <location>
        <begin position="16"/>
        <end position="106"/>
    </location>
</feature>
<proteinExistence type="predicted"/>
<keyword evidence="1" id="KW-0812">Transmembrane</keyword>
<dbReference type="AlphaFoldDB" id="A0A512IPE4"/>
<sequence length="122" mass="13195">MRTLDHDLEDIFLAGWSLMLGVALVIAPWWLGFDNNGTATWNAWACGSAVVVLSMLALGQVYDWLEYLVAVIGLWLACAPWVLGFGEVQAAAWTHAGFGLALIISAGAELWRLHEAPGARSV</sequence>
<reference evidence="3 4" key="1">
    <citation type="submission" date="2019-07" db="EMBL/GenBank/DDBJ databases">
        <title>Whole genome shotgun sequence of Methylobacterium haplocladii NBRC 107714.</title>
        <authorList>
            <person name="Hosoyama A."/>
            <person name="Uohara A."/>
            <person name="Ohji S."/>
            <person name="Ichikawa N."/>
        </authorList>
    </citation>
    <scope>NUCLEOTIDE SEQUENCE [LARGE SCALE GENOMIC DNA]</scope>
    <source>
        <strain evidence="3 4">NBRC 107714</strain>
    </source>
</reference>
<protein>
    <recommendedName>
        <fullName evidence="2">SPW repeat-containing integral membrane domain-containing protein</fullName>
    </recommendedName>
</protein>
<organism evidence="3 4">
    <name type="scientific">Methylobacterium haplocladii</name>
    <dbReference type="NCBI Taxonomy" id="1176176"/>
    <lineage>
        <taxon>Bacteria</taxon>
        <taxon>Pseudomonadati</taxon>
        <taxon>Pseudomonadota</taxon>
        <taxon>Alphaproteobacteria</taxon>
        <taxon>Hyphomicrobiales</taxon>
        <taxon>Methylobacteriaceae</taxon>
        <taxon>Methylobacterium</taxon>
    </lineage>
</organism>
<dbReference type="RefSeq" id="WP_147078455.1">
    <property type="nucleotide sequence ID" value="NZ_BJZT01000019.1"/>
</dbReference>
<comment type="caution">
    <text evidence="3">The sequence shown here is derived from an EMBL/GenBank/DDBJ whole genome shotgun (WGS) entry which is preliminary data.</text>
</comment>
<gene>
    <name evidence="3" type="ORF">MHA02_19530</name>
</gene>
<feature type="transmembrane region" description="Helical" evidence="1">
    <location>
        <begin position="39"/>
        <end position="58"/>
    </location>
</feature>
<keyword evidence="1" id="KW-1133">Transmembrane helix</keyword>
<feature type="transmembrane region" description="Helical" evidence="1">
    <location>
        <begin position="65"/>
        <end position="84"/>
    </location>
</feature>
<dbReference type="EMBL" id="BJZT01000019">
    <property type="protein sequence ID" value="GEO99565.1"/>
    <property type="molecule type" value="Genomic_DNA"/>
</dbReference>